<protein>
    <submittedName>
        <fullName evidence="1">Uncharacterized protein</fullName>
    </submittedName>
</protein>
<reference evidence="1 2" key="1">
    <citation type="journal article" date="2015" name="Genome Biol.">
        <title>Comparative genomics of Steinernema reveals deeply conserved gene regulatory networks.</title>
        <authorList>
            <person name="Dillman A.R."/>
            <person name="Macchietto M."/>
            <person name="Porter C.F."/>
            <person name="Rogers A."/>
            <person name="Williams B."/>
            <person name="Antoshechkin I."/>
            <person name="Lee M.M."/>
            <person name="Goodwin Z."/>
            <person name="Lu X."/>
            <person name="Lewis E.E."/>
            <person name="Goodrich-Blair H."/>
            <person name="Stock S.P."/>
            <person name="Adams B.J."/>
            <person name="Sternberg P.W."/>
            <person name="Mortazavi A."/>
        </authorList>
    </citation>
    <scope>NUCLEOTIDE SEQUENCE [LARGE SCALE GENOMIC DNA]</scope>
    <source>
        <strain evidence="1 2">ALL</strain>
    </source>
</reference>
<keyword evidence="2" id="KW-1185">Reference proteome</keyword>
<evidence type="ECO:0000313" key="1">
    <source>
        <dbReference type="EMBL" id="TKR68547.1"/>
    </source>
</evidence>
<sequence>MIHLRYACWFGNVLDQEKRNDSSTVRMLVWKRFLTKFKSEMIHLRYAAGLETFLDQPEKRNDSSTKRFVTNQKSEMIHLRYACWFGNVS</sequence>
<accession>A0A4U5MH02</accession>
<evidence type="ECO:0000313" key="2">
    <source>
        <dbReference type="Proteomes" id="UP000298663"/>
    </source>
</evidence>
<reference evidence="1 2" key="2">
    <citation type="journal article" date="2019" name="G3 (Bethesda)">
        <title>Hybrid Assembly of the Genome of the Entomopathogenic Nematode Steinernema carpocapsae Identifies the X-Chromosome.</title>
        <authorList>
            <person name="Serra L."/>
            <person name="Macchietto M."/>
            <person name="Macias-Munoz A."/>
            <person name="McGill C.J."/>
            <person name="Rodriguez I.M."/>
            <person name="Rodriguez B."/>
            <person name="Murad R."/>
            <person name="Mortazavi A."/>
        </authorList>
    </citation>
    <scope>NUCLEOTIDE SEQUENCE [LARGE SCALE GENOMIC DNA]</scope>
    <source>
        <strain evidence="1 2">ALL</strain>
    </source>
</reference>
<comment type="caution">
    <text evidence="1">The sequence shown here is derived from an EMBL/GenBank/DDBJ whole genome shotgun (WGS) entry which is preliminary data.</text>
</comment>
<dbReference type="Proteomes" id="UP000298663">
    <property type="component" value="Unassembled WGS sequence"/>
</dbReference>
<proteinExistence type="predicted"/>
<dbReference type="EMBL" id="AZBU02000008">
    <property type="protein sequence ID" value="TKR68547.1"/>
    <property type="molecule type" value="Genomic_DNA"/>
</dbReference>
<organism evidence="1 2">
    <name type="scientific">Steinernema carpocapsae</name>
    <name type="common">Entomopathogenic nematode</name>
    <dbReference type="NCBI Taxonomy" id="34508"/>
    <lineage>
        <taxon>Eukaryota</taxon>
        <taxon>Metazoa</taxon>
        <taxon>Ecdysozoa</taxon>
        <taxon>Nematoda</taxon>
        <taxon>Chromadorea</taxon>
        <taxon>Rhabditida</taxon>
        <taxon>Tylenchina</taxon>
        <taxon>Panagrolaimomorpha</taxon>
        <taxon>Strongyloidoidea</taxon>
        <taxon>Steinernematidae</taxon>
        <taxon>Steinernema</taxon>
    </lineage>
</organism>
<gene>
    <name evidence="1" type="ORF">L596_024512</name>
</gene>
<dbReference type="AlphaFoldDB" id="A0A4U5MH02"/>
<name>A0A4U5MH02_STECR</name>